<dbReference type="InterPro" id="IPR000515">
    <property type="entry name" value="MetI-like"/>
</dbReference>
<dbReference type="GO" id="GO:0005886">
    <property type="term" value="C:plasma membrane"/>
    <property type="evidence" value="ECO:0007669"/>
    <property type="project" value="UniProtKB-SubCell"/>
</dbReference>
<evidence type="ECO:0000256" key="5">
    <source>
        <dbReference type="RuleBase" id="RU363032"/>
    </source>
</evidence>
<feature type="transmembrane region" description="Helical" evidence="5">
    <location>
        <begin position="158"/>
        <end position="180"/>
    </location>
</feature>
<dbReference type="PhylomeDB" id="Q6N9Z0"/>
<keyword evidence="8" id="KW-0762">Sugar transport</keyword>
<keyword evidence="2 5" id="KW-0812">Transmembrane</keyword>
<comment type="similarity">
    <text evidence="5">Belongs to the binding-protein-dependent transport system permease family.</text>
</comment>
<organism evidence="8">
    <name type="scientific">Rhodopseudomonas palustris (strain ATCC BAA-98 / CGA009)</name>
    <dbReference type="NCBI Taxonomy" id="258594"/>
    <lineage>
        <taxon>Bacteria</taxon>
        <taxon>Pseudomonadati</taxon>
        <taxon>Pseudomonadota</taxon>
        <taxon>Alphaproteobacteria</taxon>
        <taxon>Hyphomicrobiales</taxon>
        <taxon>Nitrobacteraceae</taxon>
        <taxon>Rhodopseudomonas</taxon>
    </lineage>
</organism>
<dbReference type="PANTHER" id="PTHR43759">
    <property type="entry name" value="TREHALOSE TRANSPORT SYSTEM PERMEASE PROTEIN SUGA"/>
    <property type="match status" value="1"/>
</dbReference>
<dbReference type="Gene3D" id="1.10.3720.10">
    <property type="entry name" value="MetI-like"/>
    <property type="match status" value="1"/>
</dbReference>
<dbReference type="eggNOG" id="COG1175">
    <property type="taxonomic scope" value="Bacteria"/>
</dbReference>
<dbReference type="PANTHER" id="PTHR43759:SF1">
    <property type="entry name" value="GLUCOSE IMPORT SYSTEM PERMEASE PROTEIN GLCT"/>
    <property type="match status" value="1"/>
</dbReference>
<dbReference type="EMBL" id="CP116810">
    <property type="protein sequence ID" value="WCL91531.1"/>
    <property type="molecule type" value="Genomic_DNA"/>
</dbReference>
<dbReference type="CDD" id="cd06261">
    <property type="entry name" value="TM_PBP2"/>
    <property type="match status" value="1"/>
</dbReference>
<keyword evidence="5" id="KW-0813">Transport</keyword>
<evidence type="ECO:0000256" key="1">
    <source>
        <dbReference type="ARBA" id="ARBA00004651"/>
    </source>
</evidence>
<keyword evidence="10" id="KW-1185">Reference proteome</keyword>
<dbReference type="InterPro" id="IPR035906">
    <property type="entry name" value="MetI-like_sf"/>
</dbReference>
<dbReference type="GeneID" id="66892422"/>
<reference evidence="9" key="3">
    <citation type="submission" date="2022-12" db="EMBL/GenBank/DDBJ databases">
        <title>Complete genome sequence of Rhodopseudomonas palustris CGA0092 and corrections to the R. palustris CGA009 genome sequence.</title>
        <authorList>
            <person name="Mazny B.R."/>
            <person name="Sheff O.F."/>
            <person name="LaSarre B."/>
            <person name="McKinlay A."/>
            <person name="McKinlay J.B."/>
        </authorList>
    </citation>
    <scope>NUCLEOTIDE SEQUENCE</scope>
    <source>
        <strain evidence="9">CGA009</strain>
    </source>
</reference>
<evidence type="ECO:0000256" key="6">
    <source>
        <dbReference type="SAM" id="MobiDB-lite"/>
    </source>
</evidence>
<dbReference type="SUPFAM" id="SSF161098">
    <property type="entry name" value="MetI-like"/>
    <property type="match status" value="1"/>
</dbReference>
<gene>
    <name evidence="8" type="ordered locus">RPA1396</name>
    <name evidence="9" type="ORF">TX73_007165</name>
</gene>
<reference evidence="9" key="1">
    <citation type="submission" date="2003-07" db="EMBL/GenBank/DDBJ databases">
        <authorList>
            <consortium name="Rhodopseudomonas genome consortium"/>
            <person name="Larimer F."/>
            <person name="Harwood C."/>
        </authorList>
    </citation>
    <scope>NUCLEOTIDE SEQUENCE</scope>
    <source>
        <strain evidence="9">CGA009</strain>
    </source>
</reference>
<dbReference type="GO" id="GO:0055085">
    <property type="term" value="P:transmembrane transport"/>
    <property type="evidence" value="ECO:0007669"/>
    <property type="project" value="InterPro"/>
</dbReference>
<dbReference type="STRING" id="258594.RPA1396"/>
<feature type="region of interest" description="Disordered" evidence="6">
    <location>
        <begin position="37"/>
        <end position="56"/>
    </location>
</feature>
<dbReference type="EMBL" id="BX572597">
    <property type="protein sequence ID" value="CAE26839.1"/>
    <property type="molecule type" value="Genomic_DNA"/>
</dbReference>
<feature type="transmembrane region" description="Helical" evidence="5">
    <location>
        <begin position="257"/>
        <end position="276"/>
    </location>
</feature>
<comment type="subcellular location">
    <subcellularLocation>
        <location evidence="1 5">Cell membrane</location>
        <topology evidence="1 5">Multi-pass membrane protein</topology>
    </subcellularLocation>
</comment>
<keyword evidence="3 5" id="KW-1133">Transmembrane helix</keyword>
<evidence type="ECO:0000256" key="2">
    <source>
        <dbReference type="ARBA" id="ARBA00022692"/>
    </source>
</evidence>
<dbReference type="InterPro" id="IPR052730">
    <property type="entry name" value="Sugar_ABC_transporter"/>
</dbReference>
<reference evidence="8 10" key="2">
    <citation type="journal article" date="2004" name="Nat. Biotechnol.">
        <title>Complete genome sequence of the metabolically versatile photosynthetic bacterium Rhodopseudomonas palustris.</title>
        <authorList>
            <person name="Larimer F.W."/>
            <person name="Chain P."/>
            <person name="Hauser L."/>
            <person name="Lamerdin J."/>
            <person name="Malfatti S."/>
            <person name="Do L."/>
            <person name="Land M.L."/>
            <person name="Pelletier D.A."/>
            <person name="Beatty J.T."/>
            <person name="Lang A.S."/>
            <person name="Tabita F.R."/>
            <person name="Gibson J.L."/>
            <person name="Hanson T.E."/>
            <person name="Bobst C."/>
            <person name="Torres J.L."/>
            <person name="Peres C."/>
            <person name="Harrison F.H."/>
            <person name="Gibson J."/>
            <person name="Harwood C.S."/>
        </authorList>
    </citation>
    <scope>NUCLEOTIDE SEQUENCE [LARGE SCALE GENOMIC DNA]</scope>
    <source>
        <strain evidence="10">ATCC BAA-98 / CGA009</strain>
        <strain evidence="8">CGA009</strain>
    </source>
</reference>
<sequence length="351" mass="39278">MASTRASERRVDRERSPSRRPVTFAWTKDRVLDASTYSNERQPVLQHEPSPGRPGASRRRWFARGLLLPGQILSLMVLITPLLVAFYMSFTDWAPTRGGLAAARFVGIENYQELLIYDTRFVEAVVRTLLLSAVCLSIEFALGLGLAVLFLRRFRGKAVAFSVVLTPMMVLPVVVGYTFWMLFQSNGPVNQIIELIAGPGSAPEWFRSTPFALAIVVITEVWHWTPLFFLILLSGLNALPENPVRAAVILGASPRQIFWRVVLPMLKPVIVVAFVIRSMEIVKLFDEVFMLTRGGPGTSTETVSLYIYKLAFNDFQLAYGAAAAFLVLLGTLTLVHLLLAPVRDQLLEERR</sequence>
<feature type="transmembrane region" description="Helical" evidence="5">
    <location>
        <begin position="129"/>
        <end position="151"/>
    </location>
</feature>
<dbReference type="KEGG" id="rpa:TX73_007165"/>
<dbReference type="HOGENOM" id="CLU_016047_0_3_5"/>
<dbReference type="Proteomes" id="UP000001426">
    <property type="component" value="Chromosome"/>
</dbReference>
<evidence type="ECO:0000256" key="3">
    <source>
        <dbReference type="ARBA" id="ARBA00022989"/>
    </source>
</evidence>
<dbReference type="Pfam" id="PF00528">
    <property type="entry name" value="BPD_transp_1"/>
    <property type="match status" value="1"/>
</dbReference>
<evidence type="ECO:0000313" key="8">
    <source>
        <dbReference type="EMBL" id="CAE26839.1"/>
    </source>
</evidence>
<dbReference type="AlphaFoldDB" id="Q6N9Z0"/>
<evidence type="ECO:0000313" key="10">
    <source>
        <dbReference type="Proteomes" id="UP000001426"/>
    </source>
</evidence>
<dbReference type="PROSITE" id="PS50928">
    <property type="entry name" value="ABC_TM1"/>
    <property type="match status" value="1"/>
</dbReference>
<evidence type="ECO:0000313" key="9">
    <source>
        <dbReference type="EMBL" id="WCL91531.1"/>
    </source>
</evidence>
<feature type="transmembrane region" description="Helical" evidence="5">
    <location>
        <begin position="66"/>
        <end position="90"/>
    </location>
</feature>
<feature type="transmembrane region" description="Helical" evidence="5">
    <location>
        <begin position="317"/>
        <end position="342"/>
    </location>
</feature>
<proteinExistence type="inferred from homology"/>
<accession>Q6N9Z0</accession>
<feature type="domain" description="ABC transmembrane type-1" evidence="7">
    <location>
        <begin position="125"/>
        <end position="340"/>
    </location>
</feature>
<protein>
    <submittedName>
        <fullName evidence="8">Possible multiple sugar transport system permease protein</fullName>
    </submittedName>
    <submittedName>
        <fullName evidence="9">Sugar ABC transporter permease</fullName>
    </submittedName>
</protein>
<dbReference type="RefSeq" id="WP_011156959.1">
    <property type="nucleotide sequence ID" value="NZ_CP116810.1"/>
</dbReference>
<keyword evidence="4 5" id="KW-0472">Membrane</keyword>
<evidence type="ECO:0000256" key="4">
    <source>
        <dbReference type="ARBA" id="ARBA00023136"/>
    </source>
</evidence>
<name>Q6N9Z0_RHOPA</name>
<feature type="transmembrane region" description="Helical" evidence="5">
    <location>
        <begin position="211"/>
        <end position="236"/>
    </location>
</feature>
<evidence type="ECO:0000259" key="7">
    <source>
        <dbReference type="PROSITE" id="PS50928"/>
    </source>
</evidence>